<dbReference type="InterPro" id="IPR036388">
    <property type="entry name" value="WH-like_DNA-bd_sf"/>
</dbReference>
<comment type="similarity">
    <text evidence="1">Belongs to the sigma-70 factor family. ECF subfamily.</text>
</comment>
<dbReference type="Pfam" id="PF04542">
    <property type="entry name" value="Sigma70_r2"/>
    <property type="match status" value="1"/>
</dbReference>
<gene>
    <name evidence="7" type="primary">rpoE</name>
    <name evidence="7" type="ORF">GCM10012284_43440</name>
</gene>
<name>A0A8J3FQ37_9ACTN</name>
<dbReference type="NCBIfam" id="TIGR02937">
    <property type="entry name" value="sigma70-ECF"/>
    <property type="match status" value="1"/>
</dbReference>
<dbReference type="GO" id="GO:0003677">
    <property type="term" value="F:DNA binding"/>
    <property type="evidence" value="ECO:0007669"/>
    <property type="project" value="UniProtKB-KW"/>
</dbReference>
<feature type="domain" description="RNA polymerase sigma-70 region 2" evidence="6">
    <location>
        <begin position="28"/>
        <end position="95"/>
    </location>
</feature>
<dbReference type="EMBL" id="BMMX01000022">
    <property type="protein sequence ID" value="GGL04066.1"/>
    <property type="molecule type" value="Genomic_DNA"/>
</dbReference>
<dbReference type="GO" id="GO:0016987">
    <property type="term" value="F:sigma factor activity"/>
    <property type="evidence" value="ECO:0007669"/>
    <property type="project" value="UniProtKB-KW"/>
</dbReference>
<organism evidence="7 8">
    <name type="scientific">Mangrovihabitans endophyticus</name>
    <dbReference type="NCBI Taxonomy" id="1751298"/>
    <lineage>
        <taxon>Bacteria</taxon>
        <taxon>Bacillati</taxon>
        <taxon>Actinomycetota</taxon>
        <taxon>Actinomycetes</taxon>
        <taxon>Micromonosporales</taxon>
        <taxon>Micromonosporaceae</taxon>
        <taxon>Mangrovihabitans</taxon>
    </lineage>
</organism>
<dbReference type="PANTHER" id="PTHR43133:SF8">
    <property type="entry name" value="RNA POLYMERASE SIGMA FACTOR HI_1459-RELATED"/>
    <property type="match status" value="1"/>
</dbReference>
<dbReference type="InterPro" id="IPR039425">
    <property type="entry name" value="RNA_pol_sigma-70-like"/>
</dbReference>
<evidence type="ECO:0000313" key="7">
    <source>
        <dbReference type="EMBL" id="GGL04066.1"/>
    </source>
</evidence>
<dbReference type="InterPro" id="IPR013325">
    <property type="entry name" value="RNA_pol_sigma_r2"/>
</dbReference>
<sequence>MSTETADWDLPTLIKASIDHGEEAWNELVRRFSGLVAFVIRHYRLSPTDTQDVSQLVWLRLVEHLGRLRDPHALPGWLATTTRHECERYLRVNGRSVAVDPLTLGADQTDDASSVDDVLLAAERRQVLLDALSSLAPQHRELLLMLSADPPYAYAEISRILGMPIGSIGPTRSRVLDKLRDTDAIRAYLEADRSEQMGRCP</sequence>
<evidence type="ECO:0000313" key="8">
    <source>
        <dbReference type="Proteomes" id="UP000656042"/>
    </source>
</evidence>
<dbReference type="SUPFAM" id="SSF88659">
    <property type="entry name" value="Sigma3 and sigma4 domains of RNA polymerase sigma factors"/>
    <property type="match status" value="1"/>
</dbReference>
<dbReference type="PANTHER" id="PTHR43133">
    <property type="entry name" value="RNA POLYMERASE ECF-TYPE SIGMA FACTO"/>
    <property type="match status" value="1"/>
</dbReference>
<evidence type="ECO:0000256" key="2">
    <source>
        <dbReference type="ARBA" id="ARBA00023015"/>
    </source>
</evidence>
<reference evidence="7" key="2">
    <citation type="submission" date="2020-09" db="EMBL/GenBank/DDBJ databases">
        <authorList>
            <person name="Sun Q."/>
            <person name="Zhou Y."/>
        </authorList>
    </citation>
    <scope>NUCLEOTIDE SEQUENCE</scope>
    <source>
        <strain evidence="7">CGMCC 4.7299</strain>
    </source>
</reference>
<keyword evidence="4" id="KW-0238">DNA-binding</keyword>
<dbReference type="InterPro" id="IPR014284">
    <property type="entry name" value="RNA_pol_sigma-70_dom"/>
</dbReference>
<reference evidence="7" key="1">
    <citation type="journal article" date="2014" name="Int. J. Syst. Evol. Microbiol.">
        <title>Complete genome sequence of Corynebacterium casei LMG S-19264T (=DSM 44701T), isolated from a smear-ripened cheese.</title>
        <authorList>
            <consortium name="US DOE Joint Genome Institute (JGI-PGF)"/>
            <person name="Walter F."/>
            <person name="Albersmeier A."/>
            <person name="Kalinowski J."/>
            <person name="Ruckert C."/>
        </authorList>
    </citation>
    <scope>NUCLEOTIDE SEQUENCE</scope>
    <source>
        <strain evidence="7">CGMCC 4.7299</strain>
    </source>
</reference>
<comment type="caution">
    <text evidence="7">The sequence shown here is derived from an EMBL/GenBank/DDBJ whole genome shotgun (WGS) entry which is preliminary data.</text>
</comment>
<dbReference type="AlphaFoldDB" id="A0A8J3FQ37"/>
<dbReference type="Proteomes" id="UP000656042">
    <property type="component" value="Unassembled WGS sequence"/>
</dbReference>
<accession>A0A8J3FQ37</accession>
<dbReference type="InterPro" id="IPR007627">
    <property type="entry name" value="RNA_pol_sigma70_r2"/>
</dbReference>
<dbReference type="RefSeq" id="WP_189081108.1">
    <property type="nucleotide sequence ID" value="NZ_BMMX01000022.1"/>
</dbReference>
<keyword evidence="3" id="KW-0731">Sigma factor</keyword>
<keyword evidence="8" id="KW-1185">Reference proteome</keyword>
<evidence type="ECO:0000256" key="1">
    <source>
        <dbReference type="ARBA" id="ARBA00010641"/>
    </source>
</evidence>
<evidence type="ECO:0000256" key="5">
    <source>
        <dbReference type="ARBA" id="ARBA00023163"/>
    </source>
</evidence>
<dbReference type="SUPFAM" id="SSF88946">
    <property type="entry name" value="Sigma2 domain of RNA polymerase sigma factors"/>
    <property type="match status" value="1"/>
</dbReference>
<keyword evidence="5" id="KW-0804">Transcription</keyword>
<proteinExistence type="inferred from homology"/>
<evidence type="ECO:0000256" key="4">
    <source>
        <dbReference type="ARBA" id="ARBA00023125"/>
    </source>
</evidence>
<dbReference type="GO" id="GO:0006352">
    <property type="term" value="P:DNA-templated transcription initiation"/>
    <property type="evidence" value="ECO:0007669"/>
    <property type="project" value="InterPro"/>
</dbReference>
<keyword evidence="2" id="KW-0805">Transcription regulation</keyword>
<evidence type="ECO:0000259" key="6">
    <source>
        <dbReference type="Pfam" id="PF04542"/>
    </source>
</evidence>
<dbReference type="Gene3D" id="1.10.10.10">
    <property type="entry name" value="Winged helix-like DNA-binding domain superfamily/Winged helix DNA-binding domain"/>
    <property type="match status" value="1"/>
</dbReference>
<protein>
    <submittedName>
        <fullName evidence="7">RNA polymerase sigma factor</fullName>
    </submittedName>
</protein>
<dbReference type="Gene3D" id="1.10.1740.10">
    <property type="match status" value="1"/>
</dbReference>
<dbReference type="InterPro" id="IPR013324">
    <property type="entry name" value="RNA_pol_sigma_r3/r4-like"/>
</dbReference>
<evidence type="ECO:0000256" key="3">
    <source>
        <dbReference type="ARBA" id="ARBA00023082"/>
    </source>
</evidence>